<sequence>METGMAFHSICDQFANILHGKGKTENGVCTVSFHRSFDAKIEGKNASSILGVDVTFQSLDQEGNALNLVEVAILQEELPAFTFAATQQGIVVGAIHNHWLFTKPQIMYIHLQSIEPPLQFAEKIAYAFTQLNSLPVPKK</sequence>
<dbReference type="InterPro" id="IPR011094">
    <property type="entry name" value="Uncharacterised_LppY/LpqO"/>
</dbReference>
<gene>
    <name evidence="1" type="ORF">DFR56_110148</name>
</gene>
<comment type="caution">
    <text evidence="1">The sequence shown here is derived from an EMBL/GenBank/DDBJ whole genome shotgun (WGS) entry which is preliminary data.</text>
</comment>
<reference evidence="1 2" key="1">
    <citation type="submission" date="2018-05" db="EMBL/GenBank/DDBJ databases">
        <title>Genomic Encyclopedia of Type Strains, Phase IV (KMG-IV): sequencing the most valuable type-strain genomes for metagenomic binning, comparative biology and taxonomic classification.</title>
        <authorList>
            <person name="Goeker M."/>
        </authorList>
    </citation>
    <scope>NUCLEOTIDE SEQUENCE [LARGE SCALE GENOMIC DNA]</scope>
    <source>
        <strain evidence="1 2">DSM 28556</strain>
    </source>
</reference>
<evidence type="ECO:0000313" key="1">
    <source>
        <dbReference type="EMBL" id="PXW85647.1"/>
    </source>
</evidence>
<keyword evidence="2" id="KW-1185">Reference proteome</keyword>
<organism evidence="1 2">
    <name type="scientific">Pseudogracilibacillus auburnensis</name>
    <dbReference type="NCBI Taxonomy" id="1494959"/>
    <lineage>
        <taxon>Bacteria</taxon>
        <taxon>Bacillati</taxon>
        <taxon>Bacillota</taxon>
        <taxon>Bacilli</taxon>
        <taxon>Bacillales</taxon>
        <taxon>Bacillaceae</taxon>
        <taxon>Pseudogracilibacillus</taxon>
    </lineage>
</organism>
<dbReference type="Proteomes" id="UP000247978">
    <property type="component" value="Unassembled WGS sequence"/>
</dbReference>
<proteinExistence type="predicted"/>
<accession>A0A2V3VUQ9</accession>
<dbReference type="EMBL" id="QJJQ01000010">
    <property type="protein sequence ID" value="PXW85647.1"/>
    <property type="molecule type" value="Genomic_DNA"/>
</dbReference>
<evidence type="ECO:0000313" key="2">
    <source>
        <dbReference type="Proteomes" id="UP000247978"/>
    </source>
</evidence>
<dbReference type="Pfam" id="PF07485">
    <property type="entry name" value="DUF1529"/>
    <property type="match status" value="1"/>
</dbReference>
<name>A0A2V3VUQ9_9BACI</name>
<protein>
    <submittedName>
        <fullName evidence="1">Uncharacterized protein DUF1259</fullName>
    </submittedName>
</protein>
<dbReference type="AlphaFoldDB" id="A0A2V3VUQ9"/>
<dbReference type="RefSeq" id="WP_244916538.1">
    <property type="nucleotide sequence ID" value="NZ_JBHUHB010000001.1"/>
</dbReference>